<evidence type="ECO:0000256" key="4">
    <source>
        <dbReference type="ARBA" id="ARBA00010617"/>
    </source>
</evidence>
<dbReference type="Gene3D" id="1.10.630.10">
    <property type="entry name" value="Cytochrome P450"/>
    <property type="match status" value="1"/>
</dbReference>
<evidence type="ECO:0000256" key="16">
    <source>
        <dbReference type="SAM" id="Phobius"/>
    </source>
</evidence>
<dbReference type="InterPro" id="IPR036396">
    <property type="entry name" value="Cyt_P450_sf"/>
</dbReference>
<evidence type="ECO:0000256" key="7">
    <source>
        <dbReference type="ARBA" id="ARBA00022723"/>
    </source>
</evidence>
<name>A0AAD6ZT78_9AGAR</name>
<dbReference type="GO" id="GO:0004497">
    <property type="term" value="F:monooxygenase activity"/>
    <property type="evidence" value="ECO:0007669"/>
    <property type="project" value="UniProtKB-KW"/>
</dbReference>
<evidence type="ECO:0000256" key="9">
    <source>
        <dbReference type="ARBA" id="ARBA00023002"/>
    </source>
</evidence>
<dbReference type="CDD" id="cd11065">
    <property type="entry name" value="CYP64-like"/>
    <property type="match status" value="1"/>
</dbReference>
<dbReference type="GO" id="GO:0016705">
    <property type="term" value="F:oxidoreductase activity, acting on paired donors, with incorporation or reduction of molecular oxygen"/>
    <property type="evidence" value="ECO:0007669"/>
    <property type="project" value="InterPro"/>
</dbReference>
<evidence type="ECO:0000256" key="2">
    <source>
        <dbReference type="ARBA" id="ARBA00004167"/>
    </source>
</evidence>
<dbReference type="InterPro" id="IPR002401">
    <property type="entry name" value="Cyt_P450_E_grp-I"/>
</dbReference>
<evidence type="ECO:0000256" key="10">
    <source>
        <dbReference type="ARBA" id="ARBA00023004"/>
    </source>
</evidence>
<dbReference type="PANTHER" id="PTHR46300:SF2">
    <property type="entry name" value="CYTOCHROME P450 MONOOXYGENASE ALNH-RELATED"/>
    <property type="match status" value="1"/>
</dbReference>
<evidence type="ECO:0000256" key="15">
    <source>
        <dbReference type="RuleBase" id="RU000461"/>
    </source>
</evidence>
<dbReference type="AlphaFoldDB" id="A0AAD6ZT78"/>
<evidence type="ECO:0000313" key="17">
    <source>
        <dbReference type="EMBL" id="KAJ7337558.1"/>
    </source>
</evidence>
<evidence type="ECO:0000256" key="8">
    <source>
        <dbReference type="ARBA" id="ARBA00022989"/>
    </source>
</evidence>
<dbReference type="InterPro" id="IPR001128">
    <property type="entry name" value="Cyt_P450"/>
</dbReference>
<keyword evidence="12 16" id="KW-0472">Membrane</keyword>
<comment type="similarity">
    <text evidence="4 15">Belongs to the cytochrome P450 family.</text>
</comment>
<comment type="subcellular location">
    <subcellularLocation>
        <location evidence="2">Membrane</location>
        <topology evidence="2">Single-pass membrane protein</topology>
    </subcellularLocation>
</comment>
<dbReference type="PANTHER" id="PTHR46300">
    <property type="entry name" value="P450, PUTATIVE (EUROFUNG)-RELATED-RELATED"/>
    <property type="match status" value="1"/>
</dbReference>
<dbReference type="GO" id="GO:0016020">
    <property type="term" value="C:membrane"/>
    <property type="evidence" value="ECO:0007669"/>
    <property type="project" value="UniProtKB-SubCell"/>
</dbReference>
<dbReference type="SUPFAM" id="SSF48264">
    <property type="entry name" value="Cytochrome P450"/>
    <property type="match status" value="1"/>
</dbReference>
<dbReference type="GO" id="GO:0020037">
    <property type="term" value="F:heme binding"/>
    <property type="evidence" value="ECO:0007669"/>
    <property type="project" value="InterPro"/>
</dbReference>
<dbReference type="Proteomes" id="UP001218218">
    <property type="component" value="Unassembled WGS sequence"/>
</dbReference>
<keyword evidence="9 15" id="KW-0560">Oxidoreductase</keyword>
<keyword evidence="10 14" id="KW-0408">Iron</keyword>
<keyword evidence="18" id="KW-1185">Reference proteome</keyword>
<dbReference type="InterPro" id="IPR017972">
    <property type="entry name" value="Cyt_P450_CS"/>
</dbReference>
<feature type="binding site" description="axial binding residue" evidence="14">
    <location>
        <position position="468"/>
    </location>
    <ligand>
        <name>heme</name>
        <dbReference type="ChEBI" id="CHEBI:30413"/>
    </ligand>
    <ligandPart>
        <name>Fe</name>
        <dbReference type="ChEBI" id="CHEBI:18248"/>
    </ligandPart>
</feature>
<evidence type="ECO:0000256" key="6">
    <source>
        <dbReference type="ARBA" id="ARBA00022692"/>
    </source>
</evidence>
<dbReference type="PRINTS" id="PR00385">
    <property type="entry name" value="P450"/>
</dbReference>
<evidence type="ECO:0000256" key="1">
    <source>
        <dbReference type="ARBA" id="ARBA00001971"/>
    </source>
</evidence>
<evidence type="ECO:0000256" key="11">
    <source>
        <dbReference type="ARBA" id="ARBA00023033"/>
    </source>
</evidence>
<proteinExistence type="inferred from homology"/>
<comment type="pathway">
    <text evidence="3">Secondary metabolite biosynthesis.</text>
</comment>
<evidence type="ECO:0000313" key="18">
    <source>
        <dbReference type="Proteomes" id="UP001218218"/>
    </source>
</evidence>
<keyword evidence="6 16" id="KW-0812">Transmembrane</keyword>
<reference evidence="17" key="1">
    <citation type="submission" date="2023-03" db="EMBL/GenBank/DDBJ databases">
        <title>Massive genome expansion in bonnet fungi (Mycena s.s.) driven by repeated elements and novel gene families across ecological guilds.</title>
        <authorList>
            <consortium name="Lawrence Berkeley National Laboratory"/>
            <person name="Harder C.B."/>
            <person name="Miyauchi S."/>
            <person name="Viragh M."/>
            <person name="Kuo A."/>
            <person name="Thoen E."/>
            <person name="Andreopoulos B."/>
            <person name="Lu D."/>
            <person name="Skrede I."/>
            <person name="Drula E."/>
            <person name="Henrissat B."/>
            <person name="Morin E."/>
            <person name="Kohler A."/>
            <person name="Barry K."/>
            <person name="LaButti K."/>
            <person name="Morin E."/>
            <person name="Salamov A."/>
            <person name="Lipzen A."/>
            <person name="Mereny Z."/>
            <person name="Hegedus B."/>
            <person name="Baldrian P."/>
            <person name="Stursova M."/>
            <person name="Weitz H."/>
            <person name="Taylor A."/>
            <person name="Grigoriev I.V."/>
            <person name="Nagy L.G."/>
            <person name="Martin F."/>
            <person name="Kauserud H."/>
        </authorList>
    </citation>
    <scope>NUCLEOTIDE SEQUENCE</scope>
    <source>
        <strain evidence="17">CBHHK002</strain>
    </source>
</reference>
<organism evidence="17 18">
    <name type="scientific">Mycena albidolilacea</name>
    <dbReference type="NCBI Taxonomy" id="1033008"/>
    <lineage>
        <taxon>Eukaryota</taxon>
        <taxon>Fungi</taxon>
        <taxon>Dikarya</taxon>
        <taxon>Basidiomycota</taxon>
        <taxon>Agaricomycotina</taxon>
        <taxon>Agaricomycetes</taxon>
        <taxon>Agaricomycetidae</taxon>
        <taxon>Agaricales</taxon>
        <taxon>Marasmiineae</taxon>
        <taxon>Mycenaceae</taxon>
        <taxon>Mycena</taxon>
    </lineage>
</organism>
<dbReference type="GO" id="GO:0005506">
    <property type="term" value="F:iron ion binding"/>
    <property type="evidence" value="ECO:0007669"/>
    <property type="project" value="InterPro"/>
</dbReference>
<comment type="caution">
    <text evidence="17">The sequence shown here is derived from an EMBL/GenBank/DDBJ whole genome shotgun (WGS) entry which is preliminary data.</text>
</comment>
<dbReference type="InterPro" id="IPR050364">
    <property type="entry name" value="Cytochrome_P450_fung"/>
</dbReference>
<keyword evidence="13" id="KW-0325">Glycoprotein</keyword>
<sequence>MLTKAIQGIASSSLPCLRNRPFTLSRASFQQLSTVIFTIITACIVPLFLRKNIRNAVGVPIPSGPLLRYAFLRKYPERALHRWAKKYGPLFSIWMGDQLFIVISDPHVARDLLVTQGAIFSSRKKYFMKNQVILAGRAITASAYDDTWRHHRRIAMQLLTPKAIQTYADVLDYEAAILIRSLYYKSEKGTVPLDPASYAGRYALNNMLTISFGTRTTSSTASLVERALQLAMEFMDLTGPWSNAVDFIVPLQWIPTSTRSRGRRLHDDLIEVYGAMYLDVKSRMDGGEIIPECLVRTLIETSEVEELDWTDTCMLAAVFTLGGVHSTSGIIQWFLALLPSHPDIQARAHDELDRVIGRDHWPSAGDEAHLPYIRAIIKEVQRVHAPFWMATPHCSTEDYEYNGMFIPKDTVMVLNCFTMHHNEDRYPDSYTFNPDRYLGDDLSCAESAKLSNVDLRDHWTFGAGRRICPGLVVAERELFLAISRILWTFTVKSIPSEPISLEEYEGMSGRTPLPFRVKFEPRNDSVHGLVENIQEIKL</sequence>
<keyword evidence="11 15" id="KW-0503">Monooxygenase</keyword>
<comment type="cofactor">
    <cofactor evidence="1 14">
        <name>heme</name>
        <dbReference type="ChEBI" id="CHEBI:30413"/>
    </cofactor>
</comment>
<dbReference type="PRINTS" id="PR00463">
    <property type="entry name" value="EP450I"/>
</dbReference>
<dbReference type="Pfam" id="PF00067">
    <property type="entry name" value="p450"/>
    <property type="match status" value="1"/>
</dbReference>
<dbReference type="EMBL" id="JARIHO010000029">
    <property type="protein sequence ID" value="KAJ7337558.1"/>
    <property type="molecule type" value="Genomic_DNA"/>
</dbReference>
<accession>A0AAD6ZT78</accession>
<feature type="transmembrane region" description="Helical" evidence="16">
    <location>
        <begin position="29"/>
        <end position="49"/>
    </location>
</feature>
<evidence type="ECO:0000256" key="5">
    <source>
        <dbReference type="ARBA" id="ARBA00022617"/>
    </source>
</evidence>
<evidence type="ECO:0000256" key="3">
    <source>
        <dbReference type="ARBA" id="ARBA00005179"/>
    </source>
</evidence>
<evidence type="ECO:0000256" key="13">
    <source>
        <dbReference type="ARBA" id="ARBA00023180"/>
    </source>
</evidence>
<dbReference type="PROSITE" id="PS00086">
    <property type="entry name" value="CYTOCHROME_P450"/>
    <property type="match status" value="1"/>
</dbReference>
<keyword evidence="8 16" id="KW-1133">Transmembrane helix</keyword>
<keyword evidence="7 14" id="KW-0479">Metal-binding</keyword>
<keyword evidence="5 14" id="KW-0349">Heme</keyword>
<evidence type="ECO:0000256" key="12">
    <source>
        <dbReference type="ARBA" id="ARBA00023136"/>
    </source>
</evidence>
<evidence type="ECO:0000256" key="14">
    <source>
        <dbReference type="PIRSR" id="PIRSR602401-1"/>
    </source>
</evidence>
<gene>
    <name evidence="17" type="ORF">DFH08DRAFT_1014749</name>
</gene>
<protein>
    <submittedName>
        <fullName evidence="17">Cytochrome P450</fullName>
    </submittedName>
</protein>